<dbReference type="Proteomes" id="UP000682733">
    <property type="component" value="Unassembled WGS sequence"/>
</dbReference>
<dbReference type="PANTHER" id="PTHR47417:SF1">
    <property type="entry name" value="SMR DOMAIN-CONTAINING PROTEIN YPL199C"/>
    <property type="match status" value="1"/>
</dbReference>
<dbReference type="SMART" id="SM00463">
    <property type="entry name" value="SMR"/>
    <property type="match status" value="1"/>
</dbReference>
<feature type="domain" description="Smr" evidence="1">
    <location>
        <begin position="89"/>
        <end position="164"/>
    </location>
</feature>
<dbReference type="Pfam" id="PF08590">
    <property type="entry name" value="DUF1771"/>
    <property type="match status" value="1"/>
</dbReference>
<evidence type="ECO:0000313" key="4">
    <source>
        <dbReference type="Proteomes" id="UP000677228"/>
    </source>
</evidence>
<dbReference type="SMART" id="SM01162">
    <property type="entry name" value="DUF1771"/>
    <property type="match status" value="1"/>
</dbReference>
<organism evidence="2 4">
    <name type="scientific">Didymodactylos carnosus</name>
    <dbReference type="NCBI Taxonomy" id="1234261"/>
    <lineage>
        <taxon>Eukaryota</taxon>
        <taxon>Metazoa</taxon>
        <taxon>Spiralia</taxon>
        <taxon>Gnathifera</taxon>
        <taxon>Rotifera</taxon>
        <taxon>Eurotatoria</taxon>
        <taxon>Bdelloidea</taxon>
        <taxon>Philodinida</taxon>
        <taxon>Philodinidae</taxon>
        <taxon>Didymodactylos</taxon>
    </lineage>
</organism>
<gene>
    <name evidence="2" type="ORF">OVA965_LOCUS43383</name>
    <name evidence="3" type="ORF">TMI583_LOCUS45621</name>
</gene>
<evidence type="ECO:0000313" key="3">
    <source>
        <dbReference type="EMBL" id="CAF4446530.1"/>
    </source>
</evidence>
<dbReference type="AlphaFoldDB" id="A0A8S2G854"/>
<dbReference type="InterPro" id="IPR013899">
    <property type="entry name" value="DUF1771"/>
</dbReference>
<dbReference type="EMBL" id="CAJOBA010082103">
    <property type="protein sequence ID" value="CAF4446530.1"/>
    <property type="molecule type" value="Genomic_DNA"/>
</dbReference>
<accession>A0A8S2G854</accession>
<reference evidence="2" key="1">
    <citation type="submission" date="2021-02" db="EMBL/GenBank/DDBJ databases">
        <authorList>
            <person name="Nowell W R."/>
        </authorList>
    </citation>
    <scope>NUCLEOTIDE SEQUENCE</scope>
</reference>
<proteinExistence type="predicted"/>
<dbReference type="InterPro" id="IPR053020">
    <property type="entry name" value="Smr_domain_protein"/>
</dbReference>
<dbReference type="SUPFAM" id="SSF160443">
    <property type="entry name" value="SMR domain-like"/>
    <property type="match status" value="1"/>
</dbReference>
<dbReference type="InterPro" id="IPR036063">
    <property type="entry name" value="Smr_dom_sf"/>
</dbReference>
<evidence type="ECO:0000259" key="1">
    <source>
        <dbReference type="PROSITE" id="PS50828"/>
    </source>
</evidence>
<dbReference type="Pfam" id="PF01713">
    <property type="entry name" value="Smr"/>
    <property type="match status" value="1"/>
</dbReference>
<sequence>MGNILTSEPSVTNDLILSNKLREDANLLGDCAREKSQLSQTMWKLGDKSQAKQLSNEKQELYNQMNDKNRKAAELIFHFYNKNCPSSVIDLHGLRVDEALTFLSKKVHDCSANGNNQLTVITGIGNNSKEQTPRIKPEVIQFAQRNKITVVYTPNEGQLILELNAVQAERHMNETSCCTIL</sequence>
<dbReference type="InterPro" id="IPR002625">
    <property type="entry name" value="Smr_dom"/>
</dbReference>
<dbReference type="Proteomes" id="UP000677228">
    <property type="component" value="Unassembled WGS sequence"/>
</dbReference>
<dbReference type="Gene3D" id="3.30.1370.110">
    <property type="match status" value="1"/>
</dbReference>
<protein>
    <recommendedName>
        <fullName evidence="1">Smr domain-containing protein</fullName>
    </recommendedName>
</protein>
<comment type="caution">
    <text evidence="2">The sequence shown here is derived from an EMBL/GenBank/DDBJ whole genome shotgun (WGS) entry which is preliminary data.</text>
</comment>
<dbReference type="PANTHER" id="PTHR47417">
    <property type="entry name" value="SMR DOMAIN-CONTAINING PROTEIN YPL199C"/>
    <property type="match status" value="1"/>
</dbReference>
<dbReference type="PROSITE" id="PS50828">
    <property type="entry name" value="SMR"/>
    <property type="match status" value="1"/>
</dbReference>
<name>A0A8S2G854_9BILA</name>
<dbReference type="EMBL" id="CAJNOK010056968">
    <property type="protein sequence ID" value="CAF1624558.1"/>
    <property type="molecule type" value="Genomic_DNA"/>
</dbReference>
<evidence type="ECO:0000313" key="2">
    <source>
        <dbReference type="EMBL" id="CAF1624558.1"/>
    </source>
</evidence>